<dbReference type="GO" id="GO:0008803">
    <property type="term" value="F:bis(5'-nucleosyl)-tetraphosphatase (symmetrical) activity"/>
    <property type="evidence" value="ECO:0007669"/>
    <property type="project" value="TreeGrafter"/>
</dbReference>
<evidence type="ECO:0000313" key="3">
    <source>
        <dbReference type="Proteomes" id="UP000284120"/>
    </source>
</evidence>
<dbReference type="OrthoDB" id="9808081at2"/>
<feature type="domain" description="Calcineurin-like phosphoesterase" evidence="1">
    <location>
        <begin position="2"/>
        <end position="178"/>
    </location>
</feature>
<protein>
    <submittedName>
        <fullName evidence="2">Phosphoesterase</fullName>
    </submittedName>
</protein>
<dbReference type="RefSeq" id="WP_113646717.1">
    <property type="nucleotide sequence ID" value="NZ_QMHN01000002.1"/>
</dbReference>
<sequence length="253" mass="29171">MRKFVMADIHGAHLAMLQCFERCGFDHQNDLLVQTGDVVDGYGQVYECVEELMGIKNLIAIKGNHDDWFREFIDTEYHPYFWNHGGRGTLDSYLKHAGKEGMFFQRGNGYKSALVPTDIPASHRAFFTSQLTHFIDKENRCFVHGGFNRALPFDQQDAEEFYWDRSLWKEALAHADSGLELTCKTKFAEIFIGHTPTQNWNTDQPMKAFNIFNLDTGTSHEGRLTIMDIDTKEYWQSDLVTELYSSVGIRSDD</sequence>
<dbReference type="EMBL" id="SAYW01000002">
    <property type="protein sequence ID" value="RWU08192.1"/>
    <property type="molecule type" value="Genomic_DNA"/>
</dbReference>
<reference evidence="2 3" key="1">
    <citation type="submission" date="2018-06" db="EMBL/GenBank/DDBJ databases">
        <title>Pedobacter endophyticus sp. nov., an endophytic bacterium isolated from a leaf of Triticum aestivum.</title>
        <authorList>
            <person name="Zhang L."/>
        </authorList>
    </citation>
    <scope>NUCLEOTIDE SEQUENCE [LARGE SCALE GENOMIC DNA]</scope>
    <source>
        <strain evidence="2 3">CM134L-2</strain>
    </source>
</reference>
<organism evidence="2 3">
    <name type="scientific">Pedobacter chitinilyticus</name>
    <dbReference type="NCBI Taxonomy" id="2233776"/>
    <lineage>
        <taxon>Bacteria</taxon>
        <taxon>Pseudomonadati</taxon>
        <taxon>Bacteroidota</taxon>
        <taxon>Sphingobacteriia</taxon>
        <taxon>Sphingobacteriales</taxon>
        <taxon>Sphingobacteriaceae</taxon>
        <taxon>Pedobacter</taxon>
    </lineage>
</organism>
<dbReference type="InterPro" id="IPR004843">
    <property type="entry name" value="Calcineurin-like_PHP"/>
</dbReference>
<dbReference type="GO" id="GO:0016791">
    <property type="term" value="F:phosphatase activity"/>
    <property type="evidence" value="ECO:0007669"/>
    <property type="project" value="TreeGrafter"/>
</dbReference>
<dbReference type="AlphaFoldDB" id="A0A443YW16"/>
<dbReference type="PANTHER" id="PTHR42850:SF4">
    <property type="entry name" value="ZINC-DEPENDENT ENDOPOLYPHOSPHATASE"/>
    <property type="match status" value="1"/>
</dbReference>
<gene>
    <name evidence="2" type="ORF">DPV69_07360</name>
</gene>
<comment type="caution">
    <text evidence="2">The sequence shown here is derived from an EMBL/GenBank/DDBJ whole genome shotgun (WGS) entry which is preliminary data.</text>
</comment>
<dbReference type="PANTHER" id="PTHR42850">
    <property type="entry name" value="METALLOPHOSPHOESTERASE"/>
    <property type="match status" value="1"/>
</dbReference>
<dbReference type="Pfam" id="PF00149">
    <property type="entry name" value="Metallophos"/>
    <property type="match status" value="1"/>
</dbReference>
<keyword evidence="3" id="KW-1185">Reference proteome</keyword>
<dbReference type="InterPro" id="IPR050126">
    <property type="entry name" value="Ap4A_hydrolase"/>
</dbReference>
<dbReference type="GO" id="GO:0005737">
    <property type="term" value="C:cytoplasm"/>
    <property type="evidence" value="ECO:0007669"/>
    <property type="project" value="TreeGrafter"/>
</dbReference>
<dbReference type="GO" id="GO:0110154">
    <property type="term" value="P:RNA decapping"/>
    <property type="evidence" value="ECO:0007669"/>
    <property type="project" value="TreeGrafter"/>
</dbReference>
<dbReference type="Proteomes" id="UP000284120">
    <property type="component" value="Unassembled WGS sequence"/>
</dbReference>
<accession>A0A443YW16</accession>
<dbReference type="SUPFAM" id="SSF56300">
    <property type="entry name" value="Metallo-dependent phosphatases"/>
    <property type="match status" value="1"/>
</dbReference>
<dbReference type="Gene3D" id="3.60.21.10">
    <property type="match status" value="1"/>
</dbReference>
<proteinExistence type="predicted"/>
<dbReference type="InterPro" id="IPR029052">
    <property type="entry name" value="Metallo-depent_PP-like"/>
</dbReference>
<name>A0A443YW16_9SPHI</name>
<evidence type="ECO:0000259" key="1">
    <source>
        <dbReference type="Pfam" id="PF00149"/>
    </source>
</evidence>
<evidence type="ECO:0000313" key="2">
    <source>
        <dbReference type="EMBL" id="RWU08192.1"/>
    </source>
</evidence>